<reference evidence="2" key="1">
    <citation type="journal article" date="2019" name="Int. J. Syst. Evol. Microbiol.">
        <title>The Global Catalogue of Microorganisms (GCM) 10K type strain sequencing project: providing services to taxonomists for standard genome sequencing and annotation.</title>
        <authorList>
            <consortium name="The Broad Institute Genomics Platform"/>
            <consortium name="The Broad Institute Genome Sequencing Center for Infectious Disease"/>
            <person name="Wu L."/>
            <person name="Ma J."/>
        </authorList>
    </citation>
    <scope>NUCLEOTIDE SEQUENCE [LARGE SCALE GENOMIC DNA]</scope>
    <source>
        <strain evidence="2">CCUG 62974</strain>
    </source>
</reference>
<sequence length="118" mass="12851">MPYELPELDDYHASLLEKKALPGETRDETIMRLLIDTLDDGPGADARAQIRGWAEEYAAALAGSADPDAAGWAQALEWFAKRTKGGQLSYLVHQDFIARFGIDPYAPPVSSADLGDLC</sequence>
<evidence type="ECO:0000313" key="1">
    <source>
        <dbReference type="EMBL" id="MFD0885764.1"/>
    </source>
</evidence>
<keyword evidence="2" id="KW-1185">Reference proteome</keyword>
<comment type="caution">
    <text evidence="1">The sequence shown here is derived from an EMBL/GenBank/DDBJ whole genome shotgun (WGS) entry which is preliminary data.</text>
</comment>
<proteinExistence type="predicted"/>
<dbReference type="Proteomes" id="UP001597024">
    <property type="component" value="Unassembled WGS sequence"/>
</dbReference>
<organism evidence="1 2">
    <name type="scientific">Streptosporangium algeriense</name>
    <dbReference type="NCBI Taxonomy" id="1682748"/>
    <lineage>
        <taxon>Bacteria</taxon>
        <taxon>Bacillati</taxon>
        <taxon>Actinomycetota</taxon>
        <taxon>Actinomycetes</taxon>
        <taxon>Streptosporangiales</taxon>
        <taxon>Streptosporangiaceae</taxon>
        <taxon>Streptosporangium</taxon>
    </lineage>
</organism>
<gene>
    <name evidence="1" type="ORF">ACFQ08_14530</name>
</gene>
<dbReference type="EMBL" id="JBHTHX010000431">
    <property type="protein sequence ID" value="MFD0885764.1"/>
    <property type="molecule type" value="Genomic_DNA"/>
</dbReference>
<evidence type="ECO:0000313" key="2">
    <source>
        <dbReference type="Proteomes" id="UP001597024"/>
    </source>
</evidence>
<protein>
    <submittedName>
        <fullName evidence="1">Uncharacterized protein</fullName>
    </submittedName>
</protein>
<name>A0ABW3DRI0_9ACTN</name>
<accession>A0ABW3DRI0</accession>